<sequence>MGLLDEDFKFLLSIWSSVLPISVGAKLLLEAYYPNRSTCSLIWIRSREPYDNRGVEWSFHKPMLNFKFVPATVEISGVMGDSCAKEKPSLSSSEKGKTKVSGGNERPQKRKNKRTLTINYLAWQILVVNHPSRKTLKGSLWVPHHSDDSNMGDDTRIKDLSIADSDTFTKQRTLNEQDIPIEKIEVPLHKAPLVAAEHLDVVIFGIVEAIVKIKKLVDVDRVKALFAQDLTCSSEIAHIKSKLKFSLYSKKRQAEHLKGDLIEARFSQLQGLKKNKDYLKNFIDFVTSFDNV</sequence>
<feature type="region of interest" description="Disordered" evidence="1">
    <location>
        <begin position="84"/>
        <end position="111"/>
    </location>
</feature>
<protein>
    <submittedName>
        <fullName evidence="2">Uncharacterized protein</fullName>
    </submittedName>
</protein>
<comment type="caution">
    <text evidence="2">The sequence shown here is derived from an EMBL/GenBank/DDBJ whole genome shotgun (WGS) entry which is preliminary data.</text>
</comment>
<gene>
    <name evidence="2" type="ORF">Cgig2_033079</name>
</gene>
<dbReference type="AlphaFoldDB" id="A0A9Q1GTR1"/>
<keyword evidence="3" id="KW-1185">Reference proteome</keyword>
<evidence type="ECO:0000256" key="1">
    <source>
        <dbReference type="SAM" id="MobiDB-lite"/>
    </source>
</evidence>
<dbReference type="Proteomes" id="UP001153076">
    <property type="component" value="Unassembled WGS sequence"/>
</dbReference>
<evidence type="ECO:0000313" key="3">
    <source>
        <dbReference type="Proteomes" id="UP001153076"/>
    </source>
</evidence>
<dbReference type="EMBL" id="JAKOGI010001479">
    <property type="protein sequence ID" value="KAJ8425399.1"/>
    <property type="molecule type" value="Genomic_DNA"/>
</dbReference>
<name>A0A9Q1GTR1_9CARY</name>
<organism evidence="2 3">
    <name type="scientific">Carnegiea gigantea</name>
    <dbReference type="NCBI Taxonomy" id="171969"/>
    <lineage>
        <taxon>Eukaryota</taxon>
        <taxon>Viridiplantae</taxon>
        <taxon>Streptophyta</taxon>
        <taxon>Embryophyta</taxon>
        <taxon>Tracheophyta</taxon>
        <taxon>Spermatophyta</taxon>
        <taxon>Magnoliopsida</taxon>
        <taxon>eudicotyledons</taxon>
        <taxon>Gunneridae</taxon>
        <taxon>Pentapetalae</taxon>
        <taxon>Caryophyllales</taxon>
        <taxon>Cactineae</taxon>
        <taxon>Cactaceae</taxon>
        <taxon>Cactoideae</taxon>
        <taxon>Echinocereeae</taxon>
        <taxon>Carnegiea</taxon>
    </lineage>
</organism>
<reference evidence="2" key="1">
    <citation type="submission" date="2022-04" db="EMBL/GenBank/DDBJ databases">
        <title>Carnegiea gigantea Genome sequencing and assembly v2.</title>
        <authorList>
            <person name="Copetti D."/>
            <person name="Sanderson M.J."/>
            <person name="Burquez A."/>
            <person name="Wojciechowski M.F."/>
        </authorList>
    </citation>
    <scope>NUCLEOTIDE SEQUENCE</scope>
    <source>
        <strain evidence="2">SGP5-SGP5p</strain>
        <tissue evidence="2">Aerial part</tissue>
    </source>
</reference>
<accession>A0A9Q1GTR1</accession>
<proteinExistence type="predicted"/>
<evidence type="ECO:0000313" key="2">
    <source>
        <dbReference type="EMBL" id="KAJ8425399.1"/>
    </source>
</evidence>